<reference evidence="2 3" key="1">
    <citation type="submission" date="2024-02" db="EMBL/GenBank/DDBJ databases">
        <title>First draft genome assembly of two strains of Seiridium cardinale.</title>
        <authorList>
            <person name="Emiliani G."/>
            <person name="Scali E."/>
        </authorList>
    </citation>
    <scope>NUCLEOTIDE SEQUENCE [LARGE SCALE GENOMIC DNA]</scope>
    <source>
        <strain evidence="2 3">BM-138-000479</strain>
    </source>
</reference>
<sequence length="131" mass="14368">MSTPNASATIGTDQSQVITSCLGISFLLLLLIGIITRIPGVDLFLVADIIVFSILILLILYLYAEGVYFMVLKHPRVSLVILSAQTLLGGSPEDILIGAASTLFHIYLYIQSTRFILWIGGNIYRLLLLVE</sequence>
<keyword evidence="1" id="KW-1133">Transmembrane helix</keyword>
<keyword evidence="1" id="KW-0472">Membrane</keyword>
<comment type="caution">
    <text evidence="2">The sequence shown here is derived from an EMBL/GenBank/DDBJ whole genome shotgun (WGS) entry which is preliminary data.</text>
</comment>
<gene>
    <name evidence="2" type="ORF">SCAR479_07604</name>
</gene>
<evidence type="ECO:0000256" key="1">
    <source>
        <dbReference type="SAM" id="Phobius"/>
    </source>
</evidence>
<feature type="transmembrane region" description="Helical" evidence="1">
    <location>
        <begin position="17"/>
        <end position="36"/>
    </location>
</feature>
<dbReference type="Proteomes" id="UP001465668">
    <property type="component" value="Unassembled WGS sequence"/>
</dbReference>
<keyword evidence="3" id="KW-1185">Reference proteome</keyword>
<proteinExistence type="predicted"/>
<name>A0ABR2XPQ7_9PEZI</name>
<keyword evidence="1" id="KW-0812">Transmembrane</keyword>
<dbReference type="EMBL" id="JARVKM010000032">
    <property type="protein sequence ID" value="KAK9775788.1"/>
    <property type="molecule type" value="Genomic_DNA"/>
</dbReference>
<accession>A0ABR2XPQ7</accession>
<protein>
    <submittedName>
        <fullName evidence="2">Uncharacterized protein</fullName>
    </submittedName>
</protein>
<evidence type="ECO:0000313" key="3">
    <source>
        <dbReference type="Proteomes" id="UP001465668"/>
    </source>
</evidence>
<organism evidence="2 3">
    <name type="scientific">Seiridium cardinale</name>
    <dbReference type="NCBI Taxonomy" id="138064"/>
    <lineage>
        <taxon>Eukaryota</taxon>
        <taxon>Fungi</taxon>
        <taxon>Dikarya</taxon>
        <taxon>Ascomycota</taxon>
        <taxon>Pezizomycotina</taxon>
        <taxon>Sordariomycetes</taxon>
        <taxon>Xylariomycetidae</taxon>
        <taxon>Amphisphaeriales</taxon>
        <taxon>Sporocadaceae</taxon>
        <taxon>Seiridium</taxon>
    </lineage>
</organism>
<evidence type="ECO:0000313" key="2">
    <source>
        <dbReference type="EMBL" id="KAK9775788.1"/>
    </source>
</evidence>
<feature type="transmembrane region" description="Helical" evidence="1">
    <location>
        <begin position="43"/>
        <end position="64"/>
    </location>
</feature>